<feature type="domain" description="JAB" evidence="6">
    <location>
        <begin position="16"/>
        <end position="119"/>
    </location>
</feature>
<dbReference type="GO" id="GO:0008270">
    <property type="term" value="F:zinc ion binding"/>
    <property type="evidence" value="ECO:0007669"/>
    <property type="project" value="TreeGrafter"/>
</dbReference>
<keyword evidence="3" id="KW-0378">Hydrolase</keyword>
<evidence type="ECO:0000256" key="3">
    <source>
        <dbReference type="ARBA" id="ARBA00022801"/>
    </source>
</evidence>
<keyword evidence="1" id="KW-0645">Protease</keyword>
<comment type="caution">
    <text evidence="7">The sequence shown here is derived from an EMBL/GenBank/DDBJ whole genome shotgun (WGS) entry which is preliminary data.</text>
</comment>
<sequence length="162" mass="18724">MKFETNIKILIEQEILAKLKTCVKNASPNEACGLIFGNIKQVQIPDTEKYEIHYIGKQFNCIESNEKSTVSFLINDIEKLNSIFKKAAQQNNMRIISIFHSHPYGAYPSGADHRKMEYLDECGNRGFKNQIWTIMGARKLKLNGFLYYNKELMQVDVIIKNL</sequence>
<dbReference type="SUPFAM" id="SSF102712">
    <property type="entry name" value="JAB1/MPN domain"/>
    <property type="match status" value="1"/>
</dbReference>
<evidence type="ECO:0000256" key="2">
    <source>
        <dbReference type="ARBA" id="ARBA00022723"/>
    </source>
</evidence>
<evidence type="ECO:0000256" key="5">
    <source>
        <dbReference type="ARBA" id="ARBA00023049"/>
    </source>
</evidence>
<reference evidence="7" key="1">
    <citation type="journal article" date="2015" name="Nature">
        <title>Complex archaea that bridge the gap between prokaryotes and eukaryotes.</title>
        <authorList>
            <person name="Spang A."/>
            <person name="Saw J.H."/>
            <person name="Jorgensen S.L."/>
            <person name="Zaremba-Niedzwiedzka K."/>
            <person name="Martijn J."/>
            <person name="Lind A.E."/>
            <person name="van Eijk R."/>
            <person name="Schleper C."/>
            <person name="Guy L."/>
            <person name="Ettema T.J."/>
        </authorList>
    </citation>
    <scope>NUCLEOTIDE SEQUENCE</scope>
</reference>
<dbReference type="Pfam" id="PF14464">
    <property type="entry name" value="Prok-JAB"/>
    <property type="match status" value="1"/>
</dbReference>
<dbReference type="GO" id="GO:0006508">
    <property type="term" value="P:proteolysis"/>
    <property type="evidence" value="ECO:0007669"/>
    <property type="project" value="UniProtKB-KW"/>
</dbReference>
<keyword evidence="5" id="KW-0482">Metalloprotease</keyword>
<dbReference type="AlphaFoldDB" id="A0A0F9HZN1"/>
<dbReference type="InterPro" id="IPR028090">
    <property type="entry name" value="JAB_dom_prok"/>
</dbReference>
<dbReference type="PANTHER" id="PTHR34858">
    <property type="entry name" value="CYSO-CYSTEINE PEPTIDASE"/>
    <property type="match status" value="1"/>
</dbReference>
<evidence type="ECO:0000313" key="7">
    <source>
        <dbReference type="EMBL" id="KKL87115.1"/>
    </source>
</evidence>
<evidence type="ECO:0000259" key="6">
    <source>
        <dbReference type="Pfam" id="PF14464"/>
    </source>
</evidence>
<dbReference type="PANTHER" id="PTHR34858:SF1">
    <property type="entry name" value="CYSO-CYSTEINE PEPTIDASE"/>
    <property type="match status" value="1"/>
</dbReference>
<keyword evidence="4" id="KW-0862">Zinc</keyword>
<dbReference type="GO" id="GO:0008235">
    <property type="term" value="F:metalloexopeptidase activity"/>
    <property type="evidence" value="ECO:0007669"/>
    <property type="project" value="TreeGrafter"/>
</dbReference>
<dbReference type="EMBL" id="LAZR01020925">
    <property type="protein sequence ID" value="KKL87115.1"/>
    <property type="molecule type" value="Genomic_DNA"/>
</dbReference>
<dbReference type="Gene3D" id="3.40.140.10">
    <property type="entry name" value="Cytidine Deaminase, domain 2"/>
    <property type="match status" value="1"/>
</dbReference>
<organism evidence="7">
    <name type="scientific">marine sediment metagenome</name>
    <dbReference type="NCBI Taxonomy" id="412755"/>
    <lineage>
        <taxon>unclassified sequences</taxon>
        <taxon>metagenomes</taxon>
        <taxon>ecological metagenomes</taxon>
    </lineage>
</organism>
<accession>A0A0F9HZN1</accession>
<name>A0A0F9HZN1_9ZZZZ</name>
<gene>
    <name evidence="7" type="ORF">LCGC14_1937930</name>
</gene>
<protein>
    <recommendedName>
        <fullName evidence="6">JAB domain-containing protein</fullName>
    </recommendedName>
</protein>
<keyword evidence="2" id="KW-0479">Metal-binding</keyword>
<proteinExistence type="predicted"/>
<evidence type="ECO:0000256" key="1">
    <source>
        <dbReference type="ARBA" id="ARBA00022670"/>
    </source>
</evidence>
<evidence type="ECO:0000256" key="4">
    <source>
        <dbReference type="ARBA" id="ARBA00022833"/>
    </source>
</evidence>
<dbReference type="InterPro" id="IPR051929">
    <property type="entry name" value="VirAsm_ModProt"/>
</dbReference>